<gene>
    <name evidence="3" type="ORF">COT27_03455</name>
</gene>
<evidence type="ECO:0000313" key="4">
    <source>
        <dbReference type="Proteomes" id="UP000230586"/>
    </source>
</evidence>
<feature type="domain" description="Glycosyltransferase subfamily 4-like N-terminal" evidence="2">
    <location>
        <begin position="61"/>
        <end position="180"/>
    </location>
</feature>
<dbReference type="PANTHER" id="PTHR45947">
    <property type="entry name" value="SULFOQUINOVOSYL TRANSFERASE SQD2"/>
    <property type="match status" value="1"/>
</dbReference>
<organism evidence="3 4">
    <name type="scientific">Candidatus Kuenenbacteria bacterium CG08_land_8_20_14_0_20_37_23</name>
    <dbReference type="NCBI Taxonomy" id="1974617"/>
    <lineage>
        <taxon>Bacteria</taxon>
        <taxon>Candidatus Kueneniibacteriota</taxon>
    </lineage>
</organism>
<proteinExistence type="predicted"/>
<evidence type="ECO:0000259" key="2">
    <source>
        <dbReference type="Pfam" id="PF13439"/>
    </source>
</evidence>
<dbReference type="InterPro" id="IPR028098">
    <property type="entry name" value="Glyco_trans_4-like_N"/>
</dbReference>
<dbReference type="PANTHER" id="PTHR45947:SF3">
    <property type="entry name" value="SULFOQUINOVOSYL TRANSFERASE SQD2"/>
    <property type="match status" value="1"/>
</dbReference>
<feature type="domain" description="Glycosyl transferase family 1" evidence="1">
    <location>
        <begin position="195"/>
        <end position="354"/>
    </location>
</feature>
<dbReference type="Gene3D" id="3.40.50.2000">
    <property type="entry name" value="Glycogen Phosphorylase B"/>
    <property type="match status" value="2"/>
</dbReference>
<accession>A0A2M6XRW1</accession>
<dbReference type="GO" id="GO:0016757">
    <property type="term" value="F:glycosyltransferase activity"/>
    <property type="evidence" value="ECO:0007669"/>
    <property type="project" value="InterPro"/>
</dbReference>
<protein>
    <recommendedName>
        <fullName evidence="5">Glycosyltransferase family 1 protein</fullName>
    </recommendedName>
</protein>
<reference evidence="4" key="1">
    <citation type="submission" date="2017-09" db="EMBL/GenBank/DDBJ databases">
        <title>Depth-based differentiation of microbial function through sediment-hosted aquifers and enrichment of novel symbionts in the deep terrestrial subsurface.</title>
        <authorList>
            <person name="Probst A.J."/>
            <person name="Ladd B."/>
            <person name="Jarett J.K."/>
            <person name="Geller-Mcgrath D.E."/>
            <person name="Sieber C.M.K."/>
            <person name="Emerson J.B."/>
            <person name="Anantharaman K."/>
            <person name="Thomas B.C."/>
            <person name="Malmstrom R."/>
            <person name="Stieglmeier M."/>
            <person name="Klingl A."/>
            <person name="Woyke T."/>
            <person name="Ryan C.M."/>
            <person name="Banfield J.F."/>
        </authorList>
    </citation>
    <scope>NUCLEOTIDE SEQUENCE [LARGE SCALE GENOMIC DNA]</scope>
</reference>
<dbReference type="InterPro" id="IPR001296">
    <property type="entry name" value="Glyco_trans_1"/>
</dbReference>
<dbReference type="AlphaFoldDB" id="A0A2M6XRW1"/>
<dbReference type="InterPro" id="IPR050194">
    <property type="entry name" value="Glycosyltransferase_grp1"/>
</dbReference>
<dbReference type="Pfam" id="PF00534">
    <property type="entry name" value="Glycos_transf_1"/>
    <property type="match status" value="1"/>
</dbReference>
<dbReference type="EMBL" id="PEXX01000052">
    <property type="protein sequence ID" value="PIU10382.1"/>
    <property type="molecule type" value="Genomic_DNA"/>
</dbReference>
<evidence type="ECO:0000259" key="1">
    <source>
        <dbReference type="Pfam" id="PF00534"/>
    </source>
</evidence>
<evidence type="ECO:0008006" key="5">
    <source>
        <dbReference type="Google" id="ProtNLM"/>
    </source>
</evidence>
<dbReference type="Proteomes" id="UP000230586">
    <property type="component" value="Unassembled WGS sequence"/>
</dbReference>
<dbReference type="Pfam" id="PF13439">
    <property type="entry name" value="Glyco_transf_4"/>
    <property type="match status" value="1"/>
</dbReference>
<comment type="caution">
    <text evidence="3">The sequence shown here is derived from an EMBL/GenBank/DDBJ whole genome shotgun (WGS) entry which is preliminary data.</text>
</comment>
<sequence>MKILMISTDRALLGEEVSTGDAVKRHRDYGKLVERLDIIVFCGIGYQTKELSSNVFCYPTNSPSKFFYIGNSLTIAEQLNKENKYDLIVCQDPFFTGFAGLRIKKKYGPKLLVHFHGDFWQNKYWLKENFFRYGLLAISKFVINKADFVRVVSQGIKDKLVGNGVRADKIRVIATPVDFEEFSNFDNQTVSSIQAEFYGKKIILWAGKMMKEKNLEFLIKVFGEVNKKYQNAILLLAGNGKDFQKLNKLRLELMLHDSVKMIGHVPYSRLANYFHAADIFVLPSLHESFGKVLLEAGAAAKPVVASRTTGASEIIKDAKTGFLVAINDKEEFIKKLLSLLEHEELAKKMGKTAYGEISQKYNYRGGIEKIVSFWEEIVSGFKIC</sequence>
<dbReference type="SUPFAM" id="SSF53756">
    <property type="entry name" value="UDP-Glycosyltransferase/glycogen phosphorylase"/>
    <property type="match status" value="1"/>
</dbReference>
<name>A0A2M6XRW1_9BACT</name>
<evidence type="ECO:0000313" key="3">
    <source>
        <dbReference type="EMBL" id="PIU10382.1"/>
    </source>
</evidence>
<dbReference type="CDD" id="cd03801">
    <property type="entry name" value="GT4_PimA-like"/>
    <property type="match status" value="1"/>
</dbReference>